<protein>
    <recommendedName>
        <fullName evidence="3">F-box domain-containing protein</fullName>
    </recommendedName>
</protein>
<reference evidence="1 2" key="1">
    <citation type="submission" date="2019-10" db="EMBL/GenBank/DDBJ databases">
        <authorList>
            <person name="Palmer J.M."/>
        </authorList>
    </citation>
    <scope>NUCLEOTIDE SEQUENCE [LARGE SCALE GENOMIC DNA]</scope>
    <source>
        <strain evidence="1 2">TWF696</strain>
    </source>
</reference>
<name>A0AAV9VE03_9PEZI</name>
<evidence type="ECO:0008006" key="3">
    <source>
        <dbReference type="Google" id="ProtNLM"/>
    </source>
</evidence>
<accession>A0AAV9VE03</accession>
<sequence length="278" mass="32403">MGQYSLPTAEPSAFERCAIDVVHLIFDSCDADSIRNLSLANRAFQHLTEPLIYRHLEFRLIDGDKYELKNFIRLKTLHSSSKAHLWDYVRELSVQKEWYKSEVRNVILLDMIEKLIPRLECLTKITTNTAFTTKFMQYLEGRSKTSQLQVCFRGRIKDAHMLVPPTDGTGYCWHSVSTVIDPRSVTEETRLLAKLLSKAWDLKELDVEFDPEIVVWDNMHDNPFSIFLQKEHPRLNRLRLRGYYSHLPTLGIPNCPLYEIAILKSMTAHLDHIDVDIK</sequence>
<evidence type="ECO:0000313" key="2">
    <source>
        <dbReference type="Proteomes" id="UP001375240"/>
    </source>
</evidence>
<gene>
    <name evidence="1" type="ORF">TWF696_001158</name>
</gene>
<dbReference type="AlphaFoldDB" id="A0AAV9VE03"/>
<organism evidence="1 2">
    <name type="scientific">Orbilia brochopaga</name>
    <dbReference type="NCBI Taxonomy" id="3140254"/>
    <lineage>
        <taxon>Eukaryota</taxon>
        <taxon>Fungi</taxon>
        <taxon>Dikarya</taxon>
        <taxon>Ascomycota</taxon>
        <taxon>Pezizomycotina</taxon>
        <taxon>Orbiliomycetes</taxon>
        <taxon>Orbiliales</taxon>
        <taxon>Orbiliaceae</taxon>
        <taxon>Orbilia</taxon>
    </lineage>
</organism>
<dbReference type="Proteomes" id="UP001375240">
    <property type="component" value="Unassembled WGS sequence"/>
</dbReference>
<proteinExistence type="predicted"/>
<evidence type="ECO:0000313" key="1">
    <source>
        <dbReference type="EMBL" id="KAK6360039.1"/>
    </source>
</evidence>
<comment type="caution">
    <text evidence="1">The sequence shown here is derived from an EMBL/GenBank/DDBJ whole genome shotgun (WGS) entry which is preliminary data.</text>
</comment>
<keyword evidence="2" id="KW-1185">Reference proteome</keyword>
<dbReference type="EMBL" id="JAVHNQ010000001">
    <property type="protein sequence ID" value="KAK6360039.1"/>
    <property type="molecule type" value="Genomic_DNA"/>
</dbReference>